<dbReference type="CDD" id="cd00056">
    <property type="entry name" value="ENDO3c"/>
    <property type="match status" value="1"/>
</dbReference>
<keyword evidence="15" id="KW-0539">Nucleus</keyword>
<evidence type="ECO:0000256" key="1">
    <source>
        <dbReference type="ARBA" id="ARBA00000843"/>
    </source>
</evidence>
<dbReference type="GO" id="GO:0035485">
    <property type="term" value="F:adenine/guanine mispair binding"/>
    <property type="evidence" value="ECO:0007669"/>
    <property type="project" value="TreeGrafter"/>
</dbReference>
<dbReference type="GO" id="GO:0051539">
    <property type="term" value="F:4 iron, 4 sulfur cluster binding"/>
    <property type="evidence" value="ECO:0007669"/>
    <property type="project" value="UniProtKB-UniRule"/>
</dbReference>
<evidence type="ECO:0000256" key="12">
    <source>
        <dbReference type="ARBA" id="ARBA00023014"/>
    </source>
</evidence>
<keyword evidence="7" id="KW-0004">4Fe-4S</keyword>
<dbReference type="Gene3D" id="1.10.340.30">
    <property type="entry name" value="Hypothetical protein, domain 2"/>
    <property type="match status" value="1"/>
</dbReference>
<dbReference type="PANTHER" id="PTHR42944">
    <property type="entry name" value="ADENINE DNA GLYCOSYLASE"/>
    <property type="match status" value="1"/>
</dbReference>
<dbReference type="GO" id="GO:0034039">
    <property type="term" value="F:8-oxo-7,8-dihydroguanine DNA N-glycosylase activity"/>
    <property type="evidence" value="ECO:0007669"/>
    <property type="project" value="TreeGrafter"/>
</dbReference>
<evidence type="ECO:0000256" key="2">
    <source>
        <dbReference type="ARBA" id="ARBA00004123"/>
    </source>
</evidence>
<feature type="region of interest" description="Disordered" evidence="19">
    <location>
        <begin position="463"/>
        <end position="494"/>
    </location>
</feature>
<evidence type="ECO:0000256" key="9">
    <source>
        <dbReference type="ARBA" id="ARBA00022763"/>
    </source>
</evidence>
<evidence type="ECO:0000313" key="21">
    <source>
        <dbReference type="EMBL" id="KAG8437024.1"/>
    </source>
</evidence>
<dbReference type="SUPFAM" id="SSF55811">
    <property type="entry name" value="Nudix"/>
    <property type="match status" value="1"/>
</dbReference>
<dbReference type="SMART" id="SM00525">
    <property type="entry name" value="FES"/>
    <property type="match status" value="1"/>
</dbReference>
<dbReference type="GO" id="GO:0000701">
    <property type="term" value="F:purine-specific mismatch base pair DNA N-glycosylase activity"/>
    <property type="evidence" value="ECO:0007669"/>
    <property type="project" value="UniProtKB-EC"/>
</dbReference>
<feature type="domain" description="HhH-GPD" evidence="20">
    <location>
        <begin position="82"/>
        <end position="234"/>
    </location>
</feature>
<keyword evidence="12" id="KW-0411">Iron-sulfur</keyword>
<dbReference type="EMBL" id="JAACNH010000007">
    <property type="protein sequence ID" value="KAG8437024.1"/>
    <property type="molecule type" value="Genomic_DNA"/>
</dbReference>
<dbReference type="InterPro" id="IPR023170">
    <property type="entry name" value="HhH_base_excis_C"/>
</dbReference>
<dbReference type="CDD" id="cd03431">
    <property type="entry name" value="NUDIX_DNA_Glycosylase_C-MutY"/>
    <property type="match status" value="1"/>
</dbReference>
<dbReference type="InterPro" id="IPR044298">
    <property type="entry name" value="MIG/MutY"/>
</dbReference>
<dbReference type="GO" id="GO:0005634">
    <property type="term" value="C:nucleus"/>
    <property type="evidence" value="ECO:0007669"/>
    <property type="project" value="UniProtKB-SubCell"/>
</dbReference>
<dbReference type="GO" id="GO:0032357">
    <property type="term" value="F:oxidized purine DNA binding"/>
    <property type="evidence" value="ECO:0007669"/>
    <property type="project" value="TreeGrafter"/>
</dbReference>
<evidence type="ECO:0000256" key="5">
    <source>
        <dbReference type="ARBA" id="ARBA00012045"/>
    </source>
</evidence>
<keyword evidence="9 18" id="KW-0227">DNA damage</keyword>
<feature type="compositionally biased region" description="Basic and acidic residues" evidence="19">
    <location>
        <begin position="14"/>
        <end position="24"/>
    </location>
</feature>
<accession>A0A8T2J0V5</accession>
<name>A0A8T2J0V5_9PIPI</name>
<comment type="similarity">
    <text evidence="4 18">Belongs to the Nth/MutY family.</text>
</comment>
<dbReference type="FunFam" id="1.10.340.30:FF:000002">
    <property type="entry name" value="Adenine DNA glycosylase"/>
    <property type="match status" value="1"/>
</dbReference>
<evidence type="ECO:0000256" key="16">
    <source>
        <dbReference type="ARBA" id="ARBA00023295"/>
    </source>
</evidence>
<keyword evidence="22" id="KW-1185">Reference proteome</keyword>
<evidence type="ECO:0000256" key="7">
    <source>
        <dbReference type="ARBA" id="ARBA00022485"/>
    </source>
</evidence>
<organism evidence="21 22">
    <name type="scientific">Hymenochirus boettgeri</name>
    <name type="common">Congo dwarf clawed frog</name>
    <dbReference type="NCBI Taxonomy" id="247094"/>
    <lineage>
        <taxon>Eukaryota</taxon>
        <taxon>Metazoa</taxon>
        <taxon>Chordata</taxon>
        <taxon>Craniata</taxon>
        <taxon>Vertebrata</taxon>
        <taxon>Euteleostomi</taxon>
        <taxon>Amphibia</taxon>
        <taxon>Batrachia</taxon>
        <taxon>Anura</taxon>
        <taxon>Pipoidea</taxon>
        <taxon>Pipidae</taxon>
        <taxon>Pipinae</taxon>
        <taxon>Hymenochirus</taxon>
    </lineage>
</organism>
<dbReference type="GO" id="GO:0006284">
    <property type="term" value="P:base-excision repair"/>
    <property type="evidence" value="ECO:0007669"/>
    <property type="project" value="UniProtKB-UniRule"/>
</dbReference>
<dbReference type="Pfam" id="PF14815">
    <property type="entry name" value="NUDIX_4"/>
    <property type="match status" value="1"/>
</dbReference>
<dbReference type="InterPro" id="IPR004036">
    <property type="entry name" value="Endonuclease-III-like_CS2"/>
</dbReference>
<proteinExistence type="inferred from homology"/>
<dbReference type="PROSITE" id="PS01155">
    <property type="entry name" value="ENDONUCLEASE_III_2"/>
    <property type="match status" value="1"/>
</dbReference>
<evidence type="ECO:0000256" key="15">
    <source>
        <dbReference type="ARBA" id="ARBA00023242"/>
    </source>
</evidence>
<dbReference type="GO" id="GO:0046872">
    <property type="term" value="F:metal ion binding"/>
    <property type="evidence" value="ECO:0007669"/>
    <property type="project" value="UniProtKB-UniRule"/>
</dbReference>
<dbReference type="FunFam" id="1.10.1670.10:FF:000002">
    <property type="entry name" value="Adenine DNA glycosylase"/>
    <property type="match status" value="1"/>
</dbReference>
<dbReference type="InterPro" id="IPR015797">
    <property type="entry name" value="NUDIX_hydrolase-like_dom_sf"/>
</dbReference>
<evidence type="ECO:0000256" key="18">
    <source>
        <dbReference type="RuleBase" id="RU365096"/>
    </source>
</evidence>
<dbReference type="Gene3D" id="3.90.79.10">
    <property type="entry name" value="Nucleoside Triphosphate Pyrophosphohydrolase"/>
    <property type="match status" value="1"/>
</dbReference>
<dbReference type="InterPro" id="IPR029119">
    <property type="entry name" value="MutY_C"/>
</dbReference>
<dbReference type="Pfam" id="PF00633">
    <property type="entry name" value="HHH"/>
    <property type="match status" value="1"/>
</dbReference>
<evidence type="ECO:0000256" key="3">
    <source>
        <dbReference type="ARBA" id="ARBA00004173"/>
    </source>
</evidence>
<dbReference type="InterPro" id="IPR011257">
    <property type="entry name" value="DNA_glycosylase"/>
</dbReference>
<dbReference type="InterPro" id="IPR003651">
    <property type="entry name" value="Endonuclease3_FeS-loop_motif"/>
</dbReference>
<evidence type="ECO:0000256" key="6">
    <source>
        <dbReference type="ARBA" id="ARBA00022023"/>
    </source>
</evidence>
<evidence type="ECO:0000256" key="11">
    <source>
        <dbReference type="ARBA" id="ARBA00023004"/>
    </source>
</evidence>
<sequence>MSRSSQRSSKKKDPKQESSDIKEPMAKSSLYHSFTSKETKKLRERLLAWYDVHKRHLPWRTLASTELDFNRRAYAVWVSEVMLQQTQVATVIEYYNKWMKAWPSLEDLASASLEEVNEKWSGLGYYSRGRRLHEGAQKLVSELGGTMPRSAEELQKLLPGVGRYTAGAIASISYGQVTGVVDGNVIRVLSRLRCIGADSSTPVVMERLWDLANNVVDPERPGDFNQAVMELGATVCTPKKPLCTKCPLQENCRAYKKVNTESTFKTLPKTRAVPKVDDVDDIEECDLAHGSCNLCIPLSECWESSLGVTNFPRKSAKKPSRVEQTVTCVCKRSGAQGGLEYLIVQRPSSGLLAGMWEFPNLLLGKELTVKDREDSLGQHLQEITGLNVSLQKLQYKGEVVHIFSHIHQTYIVYILHLNRSRSFSVKEEDKDIPSVRWVTKEQFMTSAIPTAMKKIMKLCEGKNEGSSNIAQSRKRKKTDIQPPSIKIKTDTEKQSSIRNFFKPAIK</sequence>
<comment type="function">
    <text evidence="17">Involved in oxidative DNA damage repair. Initiates repair of A*oxoG to C*G by removing the inappropriately paired adenine base from the DNA backbone. Possesses both adenine and 2-OH-A DNA glycosylase activities.</text>
</comment>
<dbReference type="PROSITE" id="PS00764">
    <property type="entry name" value="ENDONUCLEASE_III_1"/>
    <property type="match status" value="1"/>
</dbReference>
<keyword evidence="8" id="KW-0479">Metal-binding</keyword>
<dbReference type="SMART" id="SM00478">
    <property type="entry name" value="ENDO3c"/>
    <property type="match status" value="1"/>
</dbReference>
<evidence type="ECO:0000256" key="13">
    <source>
        <dbReference type="ARBA" id="ARBA00023128"/>
    </source>
</evidence>
<dbReference type="Gene3D" id="1.10.1670.10">
    <property type="entry name" value="Helix-hairpin-Helix base-excision DNA repair enzymes (C-terminal)"/>
    <property type="match status" value="1"/>
</dbReference>
<reference evidence="21" key="1">
    <citation type="thesis" date="2020" institute="ProQuest LLC" country="789 East Eisenhower Parkway, Ann Arbor, MI, USA">
        <title>Comparative Genomics and Chromosome Evolution.</title>
        <authorList>
            <person name="Mudd A.B."/>
        </authorList>
    </citation>
    <scope>NUCLEOTIDE SEQUENCE</scope>
    <source>
        <strain evidence="21">Female2</strain>
        <tissue evidence="21">Blood</tissue>
    </source>
</reference>
<keyword evidence="16 18" id="KW-0326">Glycosidase</keyword>
<feature type="region of interest" description="Disordered" evidence="19">
    <location>
        <begin position="1"/>
        <end position="24"/>
    </location>
</feature>
<dbReference type="InterPro" id="IPR000445">
    <property type="entry name" value="HhH_motif"/>
</dbReference>
<comment type="function">
    <text evidence="18">Adenine glycosylase active on G-A mispairs.</text>
</comment>
<dbReference type="Proteomes" id="UP000812440">
    <property type="component" value="Chromosome 4"/>
</dbReference>
<dbReference type="EC" id="3.2.2.31" evidence="5 18"/>
<dbReference type="GO" id="GO:0005739">
    <property type="term" value="C:mitochondrion"/>
    <property type="evidence" value="ECO:0007669"/>
    <property type="project" value="UniProtKB-SubCell"/>
</dbReference>
<dbReference type="GO" id="GO:0006298">
    <property type="term" value="P:mismatch repair"/>
    <property type="evidence" value="ECO:0007669"/>
    <property type="project" value="TreeGrafter"/>
</dbReference>
<dbReference type="InterPro" id="IPR004035">
    <property type="entry name" value="Endouclease-III_FeS-bd_BS"/>
</dbReference>
<keyword evidence="11 18" id="KW-0408">Iron</keyword>
<dbReference type="SUPFAM" id="SSF48150">
    <property type="entry name" value="DNA-glycosylase"/>
    <property type="match status" value="1"/>
</dbReference>
<comment type="caution">
    <text evidence="21">The sequence shown here is derived from an EMBL/GenBank/DDBJ whole genome shotgun (WGS) entry which is preliminary data.</text>
</comment>
<gene>
    <name evidence="21" type="ORF">GDO86_007926</name>
</gene>
<evidence type="ECO:0000256" key="10">
    <source>
        <dbReference type="ARBA" id="ARBA00022801"/>
    </source>
</evidence>
<evidence type="ECO:0000256" key="14">
    <source>
        <dbReference type="ARBA" id="ARBA00023204"/>
    </source>
</evidence>
<protein>
    <recommendedName>
        <fullName evidence="6 18">Adenine DNA glycosylase</fullName>
        <ecNumber evidence="5 18">3.2.2.31</ecNumber>
    </recommendedName>
</protein>
<evidence type="ECO:0000256" key="19">
    <source>
        <dbReference type="SAM" id="MobiDB-lite"/>
    </source>
</evidence>
<dbReference type="AlphaFoldDB" id="A0A8T2J0V5"/>
<keyword evidence="10" id="KW-0378">Hydrolase</keyword>
<evidence type="ECO:0000259" key="20">
    <source>
        <dbReference type="SMART" id="SM00478"/>
    </source>
</evidence>
<evidence type="ECO:0000256" key="4">
    <source>
        <dbReference type="ARBA" id="ARBA00008343"/>
    </source>
</evidence>
<keyword evidence="14" id="KW-0234">DNA repair</keyword>
<comment type="subcellular location">
    <subcellularLocation>
        <location evidence="3">Mitochondrion</location>
    </subcellularLocation>
    <subcellularLocation>
        <location evidence="2">Nucleus</location>
    </subcellularLocation>
</comment>
<evidence type="ECO:0000313" key="22">
    <source>
        <dbReference type="Proteomes" id="UP000812440"/>
    </source>
</evidence>
<keyword evidence="13" id="KW-0496">Mitochondrion</keyword>
<dbReference type="InterPro" id="IPR003265">
    <property type="entry name" value="HhH-GPD_domain"/>
</dbReference>
<comment type="cofactor">
    <cofactor evidence="18">
        <name>[4Fe-4S] cluster</name>
        <dbReference type="ChEBI" id="CHEBI:49883"/>
    </cofactor>
    <text evidence="18">Binds 1 [4Fe-4S] cluster.</text>
</comment>
<evidence type="ECO:0000256" key="8">
    <source>
        <dbReference type="ARBA" id="ARBA00022723"/>
    </source>
</evidence>
<comment type="catalytic activity">
    <reaction evidence="1 18">
        <text>Hydrolyzes free adenine bases from 7,8-dihydro-8-oxoguanine:adenine mismatched double-stranded DNA, leaving an apurinic site.</text>
        <dbReference type="EC" id="3.2.2.31"/>
    </reaction>
</comment>
<dbReference type="Pfam" id="PF00730">
    <property type="entry name" value="HhH-GPD"/>
    <property type="match status" value="1"/>
</dbReference>
<dbReference type="FunFam" id="3.90.79.10:FF:000026">
    <property type="entry name" value="Adenine DNA glycosylase"/>
    <property type="match status" value="1"/>
</dbReference>
<dbReference type="OrthoDB" id="10248838at2759"/>
<evidence type="ECO:0000256" key="17">
    <source>
        <dbReference type="ARBA" id="ARBA00058024"/>
    </source>
</evidence>
<dbReference type="PANTHER" id="PTHR42944:SF1">
    <property type="entry name" value="ADENINE DNA GLYCOSYLASE"/>
    <property type="match status" value="1"/>
</dbReference>